<dbReference type="Pfam" id="PF00583">
    <property type="entry name" value="Acetyltransf_1"/>
    <property type="match status" value="1"/>
</dbReference>
<dbReference type="PATRIC" id="fig|279058.17.peg.1714"/>
<dbReference type="Proteomes" id="UP000071778">
    <property type="component" value="Chromosome"/>
</dbReference>
<sequence length="279" mass="29650">MLLTSPELAQALEHAEATHLSRQVATYVQLSGRDECRIIAIAGGVAAVTDAAYGRKLNHVTGLGMGAQLNSKELAELERTYSTLGLETQVDICPHAHNSVLAAMAERNYHVNAYSNTYARYLSPADVFAAPRDGIEIVTDRAIVEPIFVEQSMAGFSVQAVSRPVILLETLARIAVLRTDTRLFAATYDGIVAGTAAMSLIETGAGLVAHLYIASTLPAHRGRGVQLALLNARLAAARGAGCVLACVTARPANTSARNTERAGFGLAYTKSTFVRQRDA</sequence>
<dbReference type="Gene3D" id="3.40.630.30">
    <property type="match status" value="1"/>
</dbReference>
<dbReference type="AlphaFoldDB" id="A0A127QH47"/>
<keyword evidence="2" id="KW-0808">Transferase</keyword>
<dbReference type="PROSITE" id="PS51186">
    <property type="entry name" value="GNAT"/>
    <property type="match status" value="1"/>
</dbReference>
<dbReference type="SUPFAM" id="SSF55729">
    <property type="entry name" value="Acyl-CoA N-acyltransferases (Nat)"/>
    <property type="match status" value="1"/>
</dbReference>
<gene>
    <name evidence="2" type="ORF">CAter282_1605</name>
</gene>
<proteinExistence type="predicted"/>
<accession>A0A127QH47</accession>
<evidence type="ECO:0000313" key="3">
    <source>
        <dbReference type="Proteomes" id="UP000071778"/>
    </source>
</evidence>
<reference evidence="2 3" key="1">
    <citation type="submission" date="2015-11" db="EMBL/GenBank/DDBJ databases">
        <title>Exploring the genomic traits of fungus-feeding bacterial genus Collimonas.</title>
        <authorList>
            <person name="Song C."/>
            <person name="Schmidt R."/>
            <person name="de Jager V."/>
            <person name="Krzyzanowska D."/>
            <person name="Jongedijk E."/>
            <person name="Cankar K."/>
            <person name="Beekwilder J."/>
            <person name="van Veen A."/>
            <person name="de Boer W."/>
            <person name="van Veen J.A."/>
            <person name="Garbeva P."/>
        </authorList>
    </citation>
    <scope>NUCLEOTIDE SEQUENCE [LARGE SCALE GENOMIC DNA]</scope>
    <source>
        <strain evidence="2 3">Ter282</strain>
    </source>
</reference>
<dbReference type="EMBL" id="CP013235">
    <property type="protein sequence ID" value="AMP09389.1"/>
    <property type="molecule type" value="Genomic_DNA"/>
</dbReference>
<dbReference type="GO" id="GO:0016747">
    <property type="term" value="F:acyltransferase activity, transferring groups other than amino-acyl groups"/>
    <property type="evidence" value="ECO:0007669"/>
    <property type="project" value="InterPro"/>
</dbReference>
<organism evidence="2 3">
    <name type="scientific">Collimonas arenae</name>
    <dbReference type="NCBI Taxonomy" id="279058"/>
    <lineage>
        <taxon>Bacteria</taxon>
        <taxon>Pseudomonadati</taxon>
        <taxon>Pseudomonadota</taxon>
        <taxon>Betaproteobacteria</taxon>
        <taxon>Burkholderiales</taxon>
        <taxon>Oxalobacteraceae</taxon>
        <taxon>Collimonas</taxon>
    </lineage>
</organism>
<dbReference type="InterPro" id="IPR016181">
    <property type="entry name" value="Acyl_CoA_acyltransferase"/>
</dbReference>
<evidence type="ECO:0000259" key="1">
    <source>
        <dbReference type="PROSITE" id="PS51186"/>
    </source>
</evidence>
<evidence type="ECO:0000313" key="2">
    <source>
        <dbReference type="EMBL" id="AMP09389.1"/>
    </source>
</evidence>
<protein>
    <submittedName>
        <fullName evidence="2">Acetyltransferase family protein</fullName>
    </submittedName>
</protein>
<name>A0A127QH47_9BURK</name>
<dbReference type="InterPro" id="IPR000182">
    <property type="entry name" value="GNAT_dom"/>
</dbReference>
<feature type="domain" description="N-acetyltransferase" evidence="1">
    <location>
        <begin position="142"/>
        <end position="279"/>
    </location>
</feature>
<keyword evidence="3" id="KW-1185">Reference proteome</keyword>